<accession>A0A1H0YK82</accession>
<gene>
    <name evidence="1" type="ORF">SAMN04487752_1002</name>
</gene>
<dbReference type="Pfam" id="PF08713">
    <property type="entry name" value="DNA_alkylation"/>
    <property type="match status" value="1"/>
</dbReference>
<dbReference type="PANTHER" id="PTHR34070">
    <property type="entry name" value="ARMADILLO-TYPE FOLD"/>
    <property type="match status" value="1"/>
</dbReference>
<dbReference type="Gene3D" id="1.20.1660.10">
    <property type="entry name" value="Hypothetical protein (EF3068)"/>
    <property type="match status" value="1"/>
</dbReference>
<proteinExistence type="predicted"/>
<dbReference type="RefSeq" id="WP_089975780.1">
    <property type="nucleotide sequence ID" value="NZ_FNJW01000008.1"/>
</dbReference>
<dbReference type="Gene3D" id="1.25.40.290">
    <property type="entry name" value="ARM repeat domains"/>
    <property type="match status" value="1"/>
</dbReference>
<dbReference type="Proteomes" id="UP000199481">
    <property type="component" value="Unassembled WGS sequence"/>
</dbReference>
<evidence type="ECO:0000313" key="2">
    <source>
        <dbReference type="Proteomes" id="UP000199481"/>
    </source>
</evidence>
<dbReference type="PANTHER" id="PTHR34070:SF1">
    <property type="entry name" value="DNA ALKYLATION REPAIR PROTEIN"/>
    <property type="match status" value="1"/>
</dbReference>
<dbReference type="EMBL" id="FNJW01000008">
    <property type="protein sequence ID" value="SDQ15587.1"/>
    <property type="molecule type" value="Genomic_DNA"/>
</dbReference>
<protein>
    <submittedName>
        <fullName evidence="1">3-methyladenine DNA glycosylase AlkD</fullName>
    </submittedName>
</protein>
<dbReference type="CDD" id="cd07064">
    <property type="entry name" value="AlkD_like_1"/>
    <property type="match status" value="1"/>
</dbReference>
<reference evidence="2" key="1">
    <citation type="submission" date="2016-10" db="EMBL/GenBank/DDBJ databases">
        <authorList>
            <person name="Varghese N."/>
            <person name="Submissions S."/>
        </authorList>
    </citation>
    <scope>NUCLEOTIDE SEQUENCE [LARGE SCALE GENOMIC DNA]</scope>
    <source>
        <strain evidence="2">MPL-11</strain>
    </source>
</reference>
<keyword evidence="2" id="KW-1185">Reference proteome</keyword>
<dbReference type="OrthoDB" id="9775346at2"/>
<organism evidence="1 2">
    <name type="scientific">Carnobacterium viridans</name>
    <dbReference type="NCBI Taxonomy" id="174587"/>
    <lineage>
        <taxon>Bacteria</taxon>
        <taxon>Bacillati</taxon>
        <taxon>Bacillota</taxon>
        <taxon>Bacilli</taxon>
        <taxon>Lactobacillales</taxon>
        <taxon>Carnobacteriaceae</taxon>
        <taxon>Carnobacterium</taxon>
    </lineage>
</organism>
<dbReference type="AlphaFoldDB" id="A0A1H0YK82"/>
<evidence type="ECO:0000313" key="1">
    <source>
        <dbReference type="EMBL" id="SDQ15587.1"/>
    </source>
</evidence>
<name>A0A1H0YK82_9LACT</name>
<sequence>MDKYRFIKDKFEKISDRDKADSMAKYMRNRFQFYGIPSPKRRETYKEFIREEKKNKTTDWDFLDKCYGDEHREFQYLVLDYLIAMNKELKFEDIPRINKYIKVKQWWDTIDFFNKIIGNIGLRDRRVDSLMLEWSEDEDFWVRRLAINHQLGRKEKTKTALLEEIITNNFGSDEFFINKAIGWSLRDYSKVNPEWVRVFINKYSDEMSNLSIREASKYL</sequence>
<dbReference type="InterPro" id="IPR014825">
    <property type="entry name" value="DNA_alkylation"/>
</dbReference>
<dbReference type="SUPFAM" id="SSF48371">
    <property type="entry name" value="ARM repeat"/>
    <property type="match status" value="1"/>
</dbReference>
<dbReference type="InterPro" id="IPR016024">
    <property type="entry name" value="ARM-type_fold"/>
</dbReference>